<dbReference type="RefSeq" id="WP_013258097.1">
    <property type="nucleotide sequence ID" value="NC_014365.1"/>
</dbReference>
<accession>E1QG34</accession>
<dbReference type="PANTHER" id="PTHR35866:SF1">
    <property type="entry name" value="YKGJ FAMILY CYSTEINE CLUSTER PROTEIN"/>
    <property type="match status" value="1"/>
</dbReference>
<dbReference type="PANTHER" id="PTHR35866">
    <property type="entry name" value="PUTATIVE-RELATED"/>
    <property type="match status" value="1"/>
</dbReference>
<reference evidence="1 2" key="1">
    <citation type="journal article" date="2010" name="Stand. Genomic Sci.">
        <title>Complete genome sequence of Desulfarculus baarsii type strain (2st14).</title>
        <authorList>
            <person name="Sun H."/>
            <person name="Spring S."/>
            <person name="Lapidus A."/>
            <person name="Davenport K."/>
            <person name="Del Rio T.G."/>
            <person name="Tice H."/>
            <person name="Nolan M."/>
            <person name="Copeland A."/>
            <person name="Cheng J.F."/>
            <person name="Lucas S."/>
            <person name="Tapia R."/>
            <person name="Goodwin L."/>
            <person name="Pitluck S."/>
            <person name="Ivanova N."/>
            <person name="Pagani I."/>
            <person name="Mavromatis K."/>
            <person name="Ovchinnikova G."/>
            <person name="Pati A."/>
            <person name="Chen A."/>
            <person name="Palaniappan K."/>
            <person name="Hauser L."/>
            <person name="Chang Y.J."/>
            <person name="Jeffries C.D."/>
            <person name="Detter J.C."/>
            <person name="Han C."/>
            <person name="Rohde M."/>
            <person name="Brambilla E."/>
            <person name="Goker M."/>
            <person name="Woyke T."/>
            <person name="Bristow J."/>
            <person name="Eisen J.A."/>
            <person name="Markowitz V."/>
            <person name="Hugenholtz P."/>
            <person name="Kyrpides N.C."/>
            <person name="Klenk H.P."/>
            <person name="Land M."/>
        </authorList>
    </citation>
    <scope>NUCLEOTIDE SEQUENCE [LARGE SCALE GENOMIC DNA]</scope>
    <source>
        <strain evidence="2">ATCC 33931 / DSM 2075 / LMG 7858 / VKM B-1802 / 2st14</strain>
    </source>
</reference>
<dbReference type="STRING" id="644282.Deba_1276"/>
<organism evidence="1 2">
    <name type="scientific">Desulfarculus baarsii (strain ATCC 33931 / DSM 2075 / LMG 7858 / VKM B-1802 / 2st14)</name>
    <dbReference type="NCBI Taxonomy" id="644282"/>
    <lineage>
        <taxon>Bacteria</taxon>
        <taxon>Pseudomonadati</taxon>
        <taxon>Thermodesulfobacteriota</taxon>
        <taxon>Desulfarculia</taxon>
        <taxon>Desulfarculales</taxon>
        <taxon>Desulfarculaceae</taxon>
        <taxon>Desulfarculus</taxon>
    </lineage>
</organism>
<dbReference type="InterPro" id="IPR005358">
    <property type="entry name" value="Puta_zinc/iron-chelating_dom"/>
</dbReference>
<dbReference type="Pfam" id="PF03692">
    <property type="entry name" value="CxxCxxCC"/>
    <property type="match status" value="1"/>
</dbReference>
<evidence type="ECO:0000313" key="2">
    <source>
        <dbReference type="Proteomes" id="UP000009047"/>
    </source>
</evidence>
<sequence length="137" mass="15350">MTNHEQKNSRPLAFECLRCSQCCTGEGAAWLLREELPAAAALLDLAPEAFVELYCRRRGEKYEIICDENGVCILLGPDGCRIHQAKPRICRAWPWLGAMLKNASAFEEAKLVCPGINPQASHAEFLAQYEAEKQKEK</sequence>
<dbReference type="KEGG" id="dbr:Deba_1276"/>
<gene>
    <name evidence="1" type="ordered locus">Deba_1276</name>
</gene>
<evidence type="ECO:0008006" key="3">
    <source>
        <dbReference type="Google" id="ProtNLM"/>
    </source>
</evidence>
<evidence type="ECO:0000313" key="1">
    <source>
        <dbReference type="EMBL" id="ADK84644.1"/>
    </source>
</evidence>
<dbReference type="EMBL" id="CP002085">
    <property type="protein sequence ID" value="ADK84644.1"/>
    <property type="molecule type" value="Genomic_DNA"/>
</dbReference>
<dbReference type="AlphaFoldDB" id="E1QG34"/>
<name>E1QG34_DESB2</name>
<keyword evidence="2" id="KW-1185">Reference proteome</keyword>
<protein>
    <recommendedName>
        <fullName evidence="3">Fe-S oxidoreductase</fullName>
    </recommendedName>
</protein>
<dbReference type="OrthoDB" id="9810361at2"/>
<dbReference type="HOGENOM" id="CLU_125010_0_0_7"/>
<proteinExistence type="predicted"/>
<dbReference type="Proteomes" id="UP000009047">
    <property type="component" value="Chromosome"/>
</dbReference>
<dbReference type="eggNOG" id="COG0727">
    <property type="taxonomic scope" value="Bacteria"/>
</dbReference>